<name>A0A1Q5ZWT6_9SPHI</name>
<keyword evidence="14" id="KW-1185">Reference proteome</keyword>
<comment type="caution">
    <text evidence="13">The sequence shown here is derived from an EMBL/GenBank/DDBJ whole genome shotgun (WGS) entry which is preliminary data.</text>
</comment>
<evidence type="ECO:0000256" key="7">
    <source>
        <dbReference type="ARBA" id="ARBA00022927"/>
    </source>
</evidence>
<sequence length="273" mass="29453">MLIPKFDLYKSEWLELVFENRNKSYGAYDLRQHYGQTMTKAIALVISGFIVSGVALSFIYKVKEVPTELIKTTVVDLKKLDVILPPPPKMDKPLPKQTAAVKAQPSVPTVVIPTHVTTAPVTIDPPVNATLTESIGSVVSKGEGKGDNAPIEGTPGPGTGTVSTNGGGNNTTGIVDFAEVSPEPAGGMAGWAKFIQRNLRYPDTEAQGRVFVSFVVERDGSLSNVKIMKGVSPELDAEALRVIRMAPKWKPGMQAGQPVRVQFNIPINFQQNN</sequence>
<keyword evidence="9 11" id="KW-0472">Membrane</keyword>
<protein>
    <recommendedName>
        <fullName evidence="12">TonB C-terminal domain-containing protein</fullName>
    </recommendedName>
</protein>
<evidence type="ECO:0000256" key="5">
    <source>
        <dbReference type="ARBA" id="ARBA00022519"/>
    </source>
</evidence>
<keyword evidence="8 11" id="KW-1133">Transmembrane helix</keyword>
<dbReference type="GO" id="GO:0055085">
    <property type="term" value="P:transmembrane transport"/>
    <property type="evidence" value="ECO:0007669"/>
    <property type="project" value="InterPro"/>
</dbReference>
<comment type="subcellular location">
    <subcellularLocation>
        <location evidence="1">Cell inner membrane</location>
        <topology evidence="1">Single-pass membrane protein</topology>
        <orientation evidence="1">Periplasmic side</orientation>
    </subcellularLocation>
</comment>
<dbReference type="STRING" id="1302689.RG47T_1686"/>
<dbReference type="GO" id="GO:0015031">
    <property type="term" value="P:protein transport"/>
    <property type="evidence" value="ECO:0007669"/>
    <property type="project" value="UniProtKB-KW"/>
</dbReference>
<comment type="similarity">
    <text evidence="2">Belongs to the TonB family.</text>
</comment>
<evidence type="ECO:0000256" key="8">
    <source>
        <dbReference type="ARBA" id="ARBA00022989"/>
    </source>
</evidence>
<dbReference type="InterPro" id="IPR037682">
    <property type="entry name" value="TonB_C"/>
</dbReference>
<dbReference type="AlphaFoldDB" id="A0A1Q5ZWT6"/>
<keyword evidence="7" id="KW-0653">Protein transport</keyword>
<organism evidence="13 14">
    <name type="scientific">Mucilaginibacter polytrichastri</name>
    <dbReference type="NCBI Taxonomy" id="1302689"/>
    <lineage>
        <taxon>Bacteria</taxon>
        <taxon>Pseudomonadati</taxon>
        <taxon>Bacteroidota</taxon>
        <taxon>Sphingobacteriia</taxon>
        <taxon>Sphingobacteriales</taxon>
        <taxon>Sphingobacteriaceae</taxon>
        <taxon>Mucilaginibacter</taxon>
    </lineage>
</organism>
<dbReference type="Proteomes" id="UP000186720">
    <property type="component" value="Unassembled WGS sequence"/>
</dbReference>
<dbReference type="PANTHER" id="PTHR33446:SF2">
    <property type="entry name" value="PROTEIN TONB"/>
    <property type="match status" value="1"/>
</dbReference>
<evidence type="ECO:0000256" key="3">
    <source>
        <dbReference type="ARBA" id="ARBA00022448"/>
    </source>
</evidence>
<evidence type="ECO:0000313" key="14">
    <source>
        <dbReference type="Proteomes" id="UP000186720"/>
    </source>
</evidence>
<keyword evidence="4" id="KW-1003">Cell membrane</keyword>
<dbReference type="OrthoDB" id="649093at2"/>
<dbReference type="Gene3D" id="3.30.1150.10">
    <property type="match status" value="1"/>
</dbReference>
<evidence type="ECO:0000256" key="2">
    <source>
        <dbReference type="ARBA" id="ARBA00006555"/>
    </source>
</evidence>
<reference evidence="13 14" key="1">
    <citation type="submission" date="2016-11" db="EMBL/GenBank/DDBJ databases">
        <title>Whole Genome Sequencing of Mucilaginibacter polytrichastri RG4-7(T) isolated from the moss sample.</title>
        <authorList>
            <person name="Li Y."/>
        </authorList>
    </citation>
    <scope>NUCLEOTIDE SEQUENCE [LARGE SCALE GENOMIC DNA]</scope>
    <source>
        <strain evidence="13 14">RG4-7</strain>
    </source>
</reference>
<evidence type="ECO:0000256" key="10">
    <source>
        <dbReference type="SAM" id="MobiDB-lite"/>
    </source>
</evidence>
<feature type="domain" description="TonB C-terminal" evidence="12">
    <location>
        <begin position="205"/>
        <end position="269"/>
    </location>
</feature>
<evidence type="ECO:0000256" key="9">
    <source>
        <dbReference type="ARBA" id="ARBA00023136"/>
    </source>
</evidence>
<dbReference type="GO" id="GO:0098797">
    <property type="term" value="C:plasma membrane protein complex"/>
    <property type="evidence" value="ECO:0007669"/>
    <property type="project" value="TreeGrafter"/>
</dbReference>
<proteinExistence type="inferred from homology"/>
<keyword evidence="5" id="KW-0997">Cell inner membrane</keyword>
<keyword evidence="3" id="KW-0813">Transport</keyword>
<keyword evidence="6 11" id="KW-0812">Transmembrane</keyword>
<dbReference type="PANTHER" id="PTHR33446">
    <property type="entry name" value="PROTEIN TONB-RELATED"/>
    <property type="match status" value="1"/>
</dbReference>
<dbReference type="Pfam" id="PF03544">
    <property type="entry name" value="TonB_C"/>
    <property type="match status" value="1"/>
</dbReference>
<evidence type="ECO:0000259" key="12">
    <source>
        <dbReference type="Pfam" id="PF03544"/>
    </source>
</evidence>
<feature type="transmembrane region" description="Helical" evidence="11">
    <location>
        <begin position="41"/>
        <end position="60"/>
    </location>
</feature>
<accession>A0A1Q5ZWT6</accession>
<evidence type="ECO:0000313" key="13">
    <source>
        <dbReference type="EMBL" id="OKS86235.1"/>
    </source>
</evidence>
<evidence type="ECO:0000256" key="11">
    <source>
        <dbReference type="SAM" id="Phobius"/>
    </source>
</evidence>
<evidence type="ECO:0000256" key="4">
    <source>
        <dbReference type="ARBA" id="ARBA00022475"/>
    </source>
</evidence>
<dbReference type="EMBL" id="MPPL01000001">
    <property type="protein sequence ID" value="OKS86235.1"/>
    <property type="molecule type" value="Genomic_DNA"/>
</dbReference>
<evidence type="ECO:0000256" key="1">
    <source>
        <dbReference type="ARBA" id="ARBA00004383"/>
    </source>
</evidence>
<dbReference type="InterPro" id="IPR051045">
    <property type="entry name" value="TonB-dependent_transducer"/>
</dbReference>
<gene>
    <name evidence="13" type="ORF">RG47T_1686</name>
</gene>
<dbReference type="RefSeq" id="WP_074488954.1">
    <property type="nucleotide sequence ID" value="NZ_FPAM01000013.1"/>
</dbReference>
<feature type="region of interest" description="Disordered" evidence="10">
    <location>
        <begin position="139"/>
        <end position="167"/>
    </location>
</feature>
<feature type="compositionally biased region" description="Gly residues" evidence="10">
    <location>
        <begin position="155"/>
        <end position="167"/>
    </location>
</feature>
<dbReference type="NCBIfam" id="TIGR01352">
    <property type="entry name" value="tonB_Cterm"/>
    <property type="match status" value="1"/>
</dbReference>
<dbReference type="SUPFAM" id="SSF74653">
    <property type="entry name" value="TolA/TonB C-terminal domain"/>
    <property type="match status" value="1"/>
</dbReference>
<evidence type="ECO:0000256" key="6">
    <source>
        <dbReference type="ARBA" id="ARBA00022692"/>
    </source>
</evidence>
<dbReference type="GO" id="GO:0031992">
    <property type="term" value="F:energy transducer activity"/>
    <property type="evidence" value="ECO:0007669"/>
    <property type="project" value="TreeGrafter"/>
</dbReference>
<dbReference type="InterPro" id="IPR006260">
    <property type="entry name" value="TonB/TolA_C"/>
</dbReference>